<dbReference type="RefSeq" id="WP_135442691.1">
    <property type="nucleotide sequence ID" value="NZ_SRLE01000006.1"/>
</dbReference>
<evidence type="ECO:0000259" key="17">
    <source>
        <dbReference type="Pfam" id="PF05193"/>
    </source>
</evidence>
<keyword evidence="15" id="KW-0732">Signal</keyword>
<evidence type="ECO:0000256" key="8">
    <source>
        <dbReference type="ARBA" id="ARBA00022801"/>
    </source>
</evidence>
<dbReference type="GO" id="GO:0005737">
    <property type="term" value="C:cytoplasm"/>
    <property type="evidence" value="ECO:0007669"/>
    <property type="project" value="UniProtKB-ARBA"/>
</dbReference>
<dbReference type="Pfam" id="PF22456">
    <property type="entry name" value="PqqF-like_C_4"/>
    <property type="match status" value="1"/>
</dbReference>
<dbReference type="Pfam" id="PF16187">
    <property type="entry name" value="Peptidase_M16_M"/>
    <property type="match status" value="1"/>
</dbReference>
<evidence type="ECO:0000256" key="7">
    <source>
        <dbReference type="ARBA" id="ARBA00022723"/>
    </source>
</evidence>
<evidence type="ECO:0000256" key="12">
    <source>
        <dbReference type="ARBA" id="ARBA00031184"/>
    </source>
</evidence>
<keyword evidence="8" id="KW-0378">Hydrolase</keyword>
<comment type="cofactor">
    <cofactor evidence="1">
        <name>Zn(2+)</name>
        <dbReference type="ChEBI" id="CHEBI:29105"/>
    </cofactor>
</comment>
<dbReference type="InterPro" id="IPR011765">
    <property type="entry name" value="Pept_M16_N"/>
</dbReference>
<evidence type="ECO:0000256" key="4">
    <source>
        <dbReference type="ARBA" id="ARBA00012449"/>
    </source>
</evidence>
<evidence type="ECO:0000259" key="18">
    <source>
        <dbReference type="Pfam" id="PF16187"/>
    </source>
</evidence>
<feature type="domain" description="Peptidase M16 N-terminal" evidence="16">
    <location>
        <begin position="56"/>
        <end position="178"/>
    </location>
</feature>
<keyword evidence="9" id="KW-0862">Zinc</keyword>
<dbReference type="SUPFAM" id="SSF63411">
    <property type="entry name" value="LuxS/MPP-like metallohydrolase"/>
    <property type="match status" value="4"/>
</dbReference>
<reference evidence="20 21" key="1">
    <citation type="submission" date="2019-04" db="EMBL/GenBank/DDBJ databases">
        <title>Taxonomy of novel Haliea sp. from mangrove soil of West Coast of India.</title>
        <authorList>
            <person name="Verma A."/>
            <person name="Kumar P."/>
            <person name="Krishnamurthi S."/>
        </authorList>
    </citation>
    <scope>NUCLEOTIDE SEQUENCE [LARGE SCALE GENOMIC DNA]</scope>
    <source>
        <strain evidence="20 21">SAOS-164</strain>
    </source>
</reference>
<comment type="similarity">
    <text evidence="3 14">Belongs to the peptidase M16 family.</text>
</comment>
<feature type="domain" description="Peptidase M16 C-terminal" evidence="17">
    <location>
        <begin position="216"/>
        <end position="391"/>
    </location>
</feature>
<dbReference type="PANTHER" id="PTHR43690:SF18">
    <property type="entry name" value="INSULIN-DEGRADING ENZYME-RELATED"/>
    <property type="match status" value="1"/>
</dbReference>
<name>A0A4Z0M3V4_9GAMM</name>
<dbReference type="PANTHER" id="PTHR43690">
    <property type="entry name" value="NARDILYSIN"/>
    <property type="match status" value="1"/>
</dbReference>
<dbReference type="Pfam" id="PF00675">
    <property type="entry name" value="Peptidase_M16"/>
    <property type="match status" value="1"/>
</dbReference>
<dbReference type="FunFam" id="3.30.830.10:FF:000012">
    <property type="entry name" value="Protease 3"/>
    <property type="match status" value="1"/>
</dbReference>
<evidence type="ECO:0000256" key="5">
    <source>
        <dbReference type="ARBA" id="ARBA00017565"/>
    </source>
</evidence>
<dbReference type="InterPro" id="IPR032632">
    <property type="entry name" value="Peptidase_M16_M"/>
</dbReference>
<proteinExistence type="inferred from homology"/>
<dbReference type="InterPro" id="IPR001431">
    <property type="entry name" value="Pept_M16_Zn_BS"/>
</dbReference>
<keyword evidence="6" id="KW-0645">Protease</keyword>
<evidence type="ECO:0000256" key="9">
    <source>
        <dbReference type="ARBA" id="ARBA00022833"/>
    </source>
</evidence>
<evidence type="ECO:0000256" key="13">
    <source>
        <dbReference type="ARBA" id="ARBA00033450"/>
    </source>
</evidence>
<sequence>MPLNHPRWPAKTLPIALLSLLLVACATLAPDYLAPAKSPNDARDYRLLTLDNQLQVLLISDPNSPTAAAALDIDAGSGDNPPGRDGLAHFLEHMLFLGTDKYPDPAAYEQFVTEHGGDRNAYTSFEHTNYFFDVDAPYLDPALDRFAQFFVAPRFDAEYVEREKNAVEAEYQMGLKSDPRRALDVLQDLINPEHPFSRFTVGSLETLADRPGAPVRDDLLAFYDSHYSANRMRLVVLGSESLDELQSMVEPKFAPVRNQSLQAEDISAPLFTPAELPLYVQIRPQAALRELQVMFPIPDYRDAYRSQPLAYLGNLVGHEGEGSLLSRLKAEGLAESLAAGTGLAWRGGGLFSVTVTLTEKGVTEHERVLQLLFAYLDMLREAGPKQWLYDEQSRLAALAFRFKEKGSAIGYVSQLADSMHEYAPADVLRGLYMMEDYDPEMLAGLLDAVRPQNAVVVLEDASVETDLESRYYQTPYAVEKFAGTVPEAWRRPVQADLFHLPAPNEFIPEDVSLVALDPNNPPVPAKVFDAPRREIWFAQDAQFRLPRGATYVNFRSPLVGQTAREAASAALYVSLLNDRVNELVYPASLAGLNFNLYKHAQGISVRVSGYTDKQSLLLDELLGVFRAPGFDPARFENIRQDRIRALRNAVAAPPSQQVMNDLRESLLHGSWGEVAMIAALEELSLADIQAYAADFWRSASAQALVYGNYSRDAVTVLAGQLETLLPAAAPAALPPLKVVELGAGESVLYPVEVSHDDALLAWYLQGAGNSWFDRAATAMTGQLVKSGFFQQLRTEQQLGYIVSAFSWPQLDVPGLVMLIQSPVADTAALATAMDTFMRGVPGTLDEAQFERNKRALVNEILRPHQNLWQRAEFYWQSIAKQQYRFDSRDALAAAVEALTLAQWQDYYRQTFLEERHSLQVAAPGAAGVLPEGAARTVESAEALKRGHPAYELP</sequence>
<comment type="caution">
    <text evidence="20">The sequence shown here is derived from an EMBL/GenBank/DDBJ whole genome shotgun (WGS) entry which is preliminary data.</text>
</comment>
<dbReference type="Proteomes" id="UP000298050">
    <property type="component" value="Unassembled WGS sequence"/>
</dbReference>
<dbReference type="InterPro" id="IPR050626">
    <property type="entry name" value="Peptidase_M16"/>
</dbReference>
<evidence type="ECO:0000256" key="1">
    <source>
        <dbReference type="ARBA" id="ARBA00001947"/>
    </source>
</evidence>
<dbReference type="InterPro" id="IPR007863">
    <property type="entry name" value="Peptidase_M16_C"/>
</dbReference>
<dbReference type="InterPro" id="IPR054734">
    <property type="entry name" value="PqqF-like_C_4"/>
</dbReference>
<evidence type="ECO:0000259" key="16">
    <source>
        <dbReference type="Pfam" id="PF00675"/>
    </source>
</evidence>
<feature type="domain" description="Peptidase M16 middle/third" evidence="18">
    <location>
        <begin position="400"/>
        <end position="677"/>
    </location>
</feature>
<evidence type="ECO:0000256" key="6">
    <source>
        <dbReference type="ARBA" id="ARBA00022670"/>
    </source>
</evidence>
<dbReference type="EC" id="3.4.24.55" evidence="4"/>
<dbReference type="FunFam" id="3.30.830.10:FF:000005">
    <property type="entry name" value="nardilysin isoform X1"/>
    <property type="match status" value="1"/>
</dbReference>
<evidence type="ECO:0000256" key="10">
    <source>
        <dbReference type="ARBA" id="ARBA00023049"/>
    </source>
</evidence>
<organism evidence="20 21">
    <name type="scientific">Mangrovimicrobium sediminis</name>
    <dbReference type="NCBI Taxonomy" id="2562682"/>
    <lineage>
        <taxon>Bacteria</taxon>
        <taxon>Pseudomonadati</taxon>
        <taxon>Pseudomonadota</taxon>
        <taxon>Gammaproteobacteria</taxon>
        <taxon>Cellvibrionales</taxon>
        <taxon>Halieaceae</taxon>
        <taxon>Mangrovimicrobium</taxon>
    </lineage>
</organism>
<gene>
    <name evidence="20" type="ORF">E4634_08265</name>
</gene>
<dbReference type="PROSITE" id="PS51257">
    <property type="entry name" value="PROKAR_LIPOPROTEIN"/>
    <property type="match status" value="1"/>
</dbReference>
<keyword evidence="7" id="KW-0479">Metal-binding</keyword>
<accession>A0A4Z0M3V4</accession>
<keyword evidence="21" id="KW-1185">Reference proteome</keyword>
<dbReference type="PROSITE" id="PS00143">
    <property type="entry name" value="INSULINASE"/>
    <property type="match status" value="1"/>
</dbReference>
<evidence type="ECO:0000313" key="21">
    <source>
        <dbReference type="Proteomes" id="UP000298050"/>
    </source>
</evidence>
<evidence type="ECO:0000256" key="14">
    <source>
        <dbReference type="RuleBase" id="RU004447"/>
    </source>
</evidence>
<evidence type="ECO:0000256" key="3">
    <source>
        <dbReference type="ARBA" id="ARBA00007261"/>
    </source>
</evidence>
<dbReference type="EMBL" id="SRLE01000006">
    <property type="protein sequence ID" value="TGD74117.1"/>
    <property type="molecule type" value="Genomic_DNA"/>
</dbReference>
<feature type="signal peptide" evidence="15">
    <location>
        <begin position="1"/>
        <end position="29"/>
    </location>
</feature>
<dbReference type="GO" id="GO:0004222">
    <property type="term" value="F:metalloendopeptidase activity"/>
    <property type="evidence" value="ECO:0007669"/>
    <property type="project" value="UniProtKB-EC"/>
</dbReference>
<dbReference type="AlphaFoldDB" id="A0A4Z0M3V4"/>
<dbReference type="GO" id="GO:0046872">
    <property type="term" value="F:metal ion binding"/>
    <property type="evidence" value="ECO:0007669"/>
    <property type="project" value="UniProtKB-KW"/>
</dbReference>
<dbReference type="GO" id="GO:0006508">
    <property type="term" value="P:proteolysis"/>
    <property type="evidence" value="ECO:0007669"/>
    <property type="project" value="UniProtKB-KW"/>
</dbReference>
<dbReference type="OrthoDB" id="9811314at2"/>
<evidence type="ECO:0000256" key="11">
    <source>
        <dbReference type="ARBA" id="ARBA00029597"/>
    </source>
</evidence>
<feature type="chain" id="PRO_5021297172" description="Protease 3" evidence="15">
    <location>
        <begin position="30"/>
        <end position="953"/>
    </location>
</feature>
<evidence type="ECO:0000259" key="19">
    <source>
        <dbReference type="Pfam" id="PF22456"/>
    </source>
</evidence>
<dbReference type="Pfam" id="PF05193">
    <property type="entry name" value="Peptidase_M16_C"/>
    <property type="match status" value="1"/>
</dbReference>
<keyword evidence="10" id="KW-0482">Metalloprotease</keyword>
<dbReference type="InterPro" id="IPR011249">
    <property type="entry name" value="Metalloenz_LuxS/M16"/>
</dbReference>
<evidence type="ECO:0000313" key="20">
    <source>
        <dbReference type="EMBL" id="TGD74117.1"/>
    </source>
</evidence>
<evidence type="ECO:0000256" key="15">
    <source>
        <dbReference type="SAM" id="SignalP"/>
    </source>
</evidence>
<feature type="domain" description="Coenzyme PQQ synthesis protein F-like C-terminal lobe" evidence="19">
    <location>
        <begin position="780"/>
        <end position="875"/>
    </location>
</feature>
<evidence type="ECO:0000256" key="2">
    <source>
        <dbReference type="ARBA" id="ARBA00002184"/>
    </source>
</evidence>
<protein>
    <recommendedName>
        <fullName evidence="5">Protease 3</fullName>
        <ecNumber evidence="4">3.4.24.55</ecNumber>
    </recommendedName>
    <alternativeName>
        <fullName evidence="13">Pitrilysin</fullName>
    </alternativeName>
    <alternativeName>
        <fullName evidence="12">Protease III</fullName>
    </alternativeName>
    <alternativeName>
        <fullName evidence="11">Protease pi</fullName>
    </alternativeName>
</protein>
<comment type="function">
    <text evidence="2">Endopeptidase that degrades small peptides of less than 7 kDa, such as glucagon and insulin.</text>
</comment>
<dbReference type="Gene3D" id="3.30.830.10">
    <property type="entry name" value="Metalloenzyme, LuxS/M16 peptidase-like"/>
    <property type="match status" value="4"/>
</dbReference>